<keyword evidence="1" id="KW-0472">Membrane</keyword>
<reference evidence="3" key="1">
    <citation type="journal article" date="2017" name="Proc. Natl. Acad. Sci. U.S.A.">
        <title>Simulation of Deepwater Horizon oil plume reveals substrate specialization within a complex community of hydrocarbon-degraders.</title>
        <authorList>
            <person name="Hu P."/>
            <person name="Dubinsky E.A."/>
            <person name="Probst A.J."/>
            <person name="Wang J."/>
            <person name="Sieber C.M.K."/>
            <person name="Tom L.M."/>
            <person name="Gardinali P."/>
            <person name="Banfield J.F."/>
            <person name="Atlas R.M."/>
            <person name="Andersen G.L."/>
        </authorList>
    </citation>
    <scope>NUCLEOTIDE SEQUENCE [LARGE SCALE GENOMIC DNA]</scope>
</reference>
<protein>
    <submittedName>
        <fullName evidence="2">Uncharacterized protein</fullName>
    </submittedName>
</protein>
<dbReference type="AlphaFoldDB" id="A0A1Y5F487"/>
<evidence type="ECO:0000256" key="1">
    <source>
        <dbReference type="SAM" id="Phobius"/>
    </source>
</evidence>
<dbReference type="EMBL" id="MAAO01000008">
    <property type="protein sequence ID" value="OUR95284.1"/>
    <property type="molecule type" value="Genomic_DNA"/>
</dbReference>
<gene>
    <name evidence="2" type="ORF">A9Q84_15705</name>
</gene>
<dbReference type="Proteomes" id="UP000196531">
    <property type="component" value="Unassembled WGS sequence"/>
</dbReference>
<comment type="caution">
    <text evidence="2">The sequence shown here is derived from an EMBL/GenBank/DDBJ whole genome shotgun (WGS) entry which is preliminary data.</text>
</comment>
<evidence type="ECO:0000313" key="2">
    <source>
        <dbReference type="EMBL" id="OUR95284.1"/>
    </source>
</evidence>
<sequence>MWPKNSSLKVSVVDTNDTIKLVMQFLFGIIILLVILATYLKYSPKEFNEANVDKIEYVN</sequence>
<feature type="transmembrane region" description="Helical" evidence="1">
    <location>
        <begin position="21"/>
        <end position="40"/>
    </location>
</feature>
<proteinExistence type="predicted"/>
<name>A0A1Y5F487_9BACT</name>
<evidence type="ECO:0000313" key="3">
    <source>
        <dbReference type="Proteomes" id="UP000196531"/>
    </source>
</evidence>
<organism evidence="2 3">
    <name type="scientific">Halobacteriovorax marinus</name>
    <dbReference type="NCBI Taxonomy" id="97084"/>
    <lineage>
        <taxon>Bacteria</taxon>
        <taxon>Pseudomonadati</taxon>
        <taxon>Bdellovibrionota</taxon>
        <taxon>Bacteriovoracia</taxon>
        <taxon>Bacteriovoracales</taxon>
        <taxon>Halobacteriovoraceae</taxon>
        <taxon>Halobacteriovorax</taxon>
    </lineage>
</organism>
<keyword evidence="1" id="KW-1133">Transmembrane helix</keyword>
<keyword evidence="1" id="KW-0812">Transmembrane</keyword>
<accession>A0A1Y5F487</accession>